<dbReference type="AlphaFoldDB" id="A0A511ZJH8"/>
<dbReference type="SUPFAM" id="SSF53697">
    <property type="entry name" value="SIS domain"/>
    <property type="match status" value="1"/>
</dbReference>
<feature type="domain" description="HTH rpiR-type" evidence="4">
    <location>
        <begin position="13"/>
        <end position="89"/>
    </location>
</feature>
<keyword evidence="1" id="KW-0805">Transcription regulation</keyword>
<dbReference type="InterPro" id="IPR036388">
    <property type="entry name" value="WH-like_DNA-bd_sf"/>
</dbReference>
<evidence type="ECO:0000256" key="2">
    <source>
        <dbReference type="ARBA" id="ARBA00023125"/>
    </source>
</evidence>
<organism evidence="6 7">
    <name type="scientific">Oceanobacillus sojae</name>
    <dbReference type="NCBI Taxonomy" id="582851"/>
    <lineage>
        <taxon>Bacteria</taxon>
        <taxon>Bacillati</taxon>
        <taxon>Bacillota</taxon>
        <taxon>Bacilli</taxon>
        <taxon>Bacillales</taxon>
        <taxon>Bacillaceae</taxon>
        <taxon>Oceanobacillus</taxon>
    </lineage>
</organism>
<comment type="caution">
    <text evidence="6">The sequence shown here is derived from an EMBL/GenBank/DDBJ whole genome shotgun (WGS) entry which is preliminary data.</text>
</comment>
<dbReference type="GO" id="GO:0003677">
    <property type="term" value="F:DNA binding"/>
    <property type="evidence" value="ECO:0007669"/>
    <property type="project" value="UniProtKB-KW"/>
</dbReference>
<keyword evidence="3" id="KW-0804">Transcription</keyword>
<keyword evidence="7" id="KW-1185">Reference proteome</keyword>
<dbReference type="InterPro" id="IPR047640">
    <property type="entry name" value="RpiR-like"/>
</dbReference>
<dbReference type="Gene3D" id="3.40.50.10490">
    <property type="entry name" value="Glucose-6-phosphate isomerase like protein, domain 1"/>
    <property type="match status" value="1"/>
</dbReference>
<evidence type="ECO:0000256" key="3">
    <source>
        <dbReference type="ARBA" id="ARBA00023163"/>
    </source>
</evidence>
<dbReference type="GO" id="GO:0097367">
    <property type="term" value="F:carbohydrate derivative binding"/>
    <property type="evidence" value="ECO:0007669"/>
    <property type="project" value="InterPro"/>
</dbReference>
<evidence type="ECO:0000259" key="4">
    <source>
        <dbReference type="PROSITE" id="PS51071"/>
    </source>
</evidence>
<dbReference type="PANTHER" id="PTHR30514:SF1">
    <property type="entry name" value="HTH-TYPE TRANSCRIPTIONAL REGULATOR HEXR-RELATED"/>
    <property type="match status" value="1"/>
</dbReference>
<dbReference type="Proteomes" id="UP000321558">
    <property type="component" value="Unassembled WGS sequence"/>
</dbReference>
<dbReference type="Pfam" id="PF01380">
    <property type="entry name" value="SIS"/>
    <property type="match status" value="1"/>
</dbReference>
<dbReference type="Gene3D" id="1.10.10.10">
    <property type="entry name" value="Winged helix-like DNA-binding domain superfamily/Winged helix DNA-binding domain"/>
    <property type="match status" value="1"/>
</dbReference>
<dbReference type="CDD" id="cd05013">
    <property type="entry name" value="SIS_RpiR"/>
    <property type="match status" value="1"/>
</dbReference>
<dbReference type="PROSITE" id="PS51464">
    <property type="entry name" value="SIS"/>
    <property type="match status" value="1"/>
</dbReference>
<accession>A0A511ZJH8</accession>
<dbReference type="InterPro" id="IPR035472">
    <property type="entry name" value="RpiR-like_SIS"/>
</dbReference>
<gene>
    <name evidence="6" type="ORF">OSO01_23410</name>
</gene>
<dbReference type="GO" id="GO:1901135">
    <property type="term" value="P:carbohydrate derivative metabolic process"/>
    <property type="evidence" value="ECO:0007669"/>
    <property type="project" value="InterPro"/>
</dbReference>
<dbReference type="Pfam" id="PF01418">
    <property type="entry name" value="HTH_6"/>
    <property type="match status" value="1"/>
</dbReference>
<dbReference type="InterPro" id="IPR046348">
    <property type="entry name" value="SIS_dom_sf"/>
</dbReference>
<proteinExistence type="predicted"/>
<evidence type="ECO:0000313" key="6">
    <source>
        <dbReference type="EMBL" id="GEN87602.1"/>
    </source>
</evidence>
<dbReference type="InterPro" id="IPR000281">
    <property type="entry name" value="HTH_RpiR"/>
</dbReference>
<dbReference type="SUPFAM" id="SSF46689">
    <property type="entry name" value="Homeodomain-like"/>
    <property type="match status" value="1"/>
</dbReference>
<dbReference type="EMBL" id="BJYM01000009">
    <property type="protein sequence ID" value="GEN87602.1"/>
    <property type="molecule type" value="Genomic_DNA"/>
</dbReference>
<evidence type="ECO:0000259" key="5">
    <source>
        <dbReference type="PROSITE" id="PS51464"/>
    </source>
</evidence>
<dbReference type="InterPro" id="IPR001347">
    <property type="entry name" value="SIS_dom"/>
</dbReference>
<evidence type="ECO:0000256" key="1">
    <source>
        <dbReference type="ARBA" id="ARBA00023015"/>
    </source>
</evidence>
<dbReference type="RefSeq" id="WP_147210575.1">
    <property type="nucleotide sequence ID" value="NZ_BJYM01000009.1"/>
</dbReference>
<dbReference type="PANTHER" id="PTHR30514">
    <property type="entry name" value="GLUCOKINASE"/>
    <property type="match status" value="1"/>
</dbReference>
<dbReference type="OrthoDB" id="3684496at2"/>
<dbReference type="PROSITE" id="PS51071">
    <property type="entry name" value="HTH_RPIR"/>
    <property type="match status" value="1"/>
</dbReference>
<dbReference type="GO" id="GO:0003700">
    <property type="term" value="F:DNA-binding transcription factor activity"/>
    <property type="evidence" value="ECO:0007669"/>
    <property type="project" value="InterPro"/>
</dbReference>
<feature type="domain" description="SIS" evidence="5">
    <location>
        <begin position="138"/>
        <end position="278"/>
    </location>
</feature>
<sequence>MKLNKQKEFHDEVQFIAKISSYQNTFTKSEKKVSDFVQANMESTIYMTVTELAERIGVGETTVLRFCRKMGFKGYQSFKMAVTKEVAKSTHDVFDETNKDEFNETDEVHFIVQKALSNNIQALKETATIIETSELEKAIDYIISSKRIIFYGVGVSGNTAADARDKFIRIGRSTEAFVDSHMQAMSATTLTKEDMAVGISVSGSTKDTVDALKIAKENGAKILSITHFTRSPITKISDVVLLTGGRETALQGGSMSAKIAQLFVIDMLCNGVASQLKEKALQFKEATAKAVADKAY</sequence>
<dbReference type="InterPro" id="IPR009057">
    <property type="entry name" value="Homeodomain-like_sf"/>
</dbReference>
<evidence type="ECO:0000313" key="7">
    <source>
        <dbReference type="Proteomes" id="UP000321558"/>
    </source>
</evidence>
<reference evidence="6 7" key="1">
    <citation type="submission" date="2019-07" db="EMBL/GenBank/DDBJ databases">
        <title>Whole genome shotgun sequence of Oceanobacillus sojae NBRC 105379.</title>
        <authorList>
            <person name="Hosoyama A."/>
            <person name="Uohara A."/>
            <person name="Ohji S."/>
            <person name="Ichikawa N."/>
        </authorList>
    </citation>
    <scope>NUCLEOTIDE SEQUENCE [LARGE SCALE GENOMIC DNA]</scope>
    <source>
        <strain evidence="6 7">NBRC 105379</strain>
    </source>
</reference>
<keyword evidence="2" id="KW-0238">DNA-binding</keyword>
<dbReference type="STRING" id="582851.GCA_900162665_01156"/>
<protein>
    <submittedName>
        <fullName evidence="6">RpiR family transcriptional regulator</fullName>
    </submittedName>
</protein>
<name>A0A511ZJH8_9BACI</name>